<keyword evidence="4" id="KW-0560">Oxidoreductase</keyword>
<keyword evidence="7" id="KW-1133">Transmembrane helix</keyword>
<dbReference type="AlphaFoldDB" id="A0A1L9RI27"/>
<organism evidence="8 9">
    <name type="scientific">Aspergillus wentii DTO 134E9</name>
    <dbReference type="NCBI Taxonomy" id="1073089"/>
    <lineage>
        <taxon>Eukaryota</taxon>
        <taxon>Fungi</taxon>
        <taxon>Dikarya</taxon>
        <taxon>Ascomycota</taxon>
        <taxon>Pezizomycotina</taxon>
        <taxon>Eurotiomycetes</taxon>
        <taxon>Eurotiomycetidae</taxon>
        <taxon>Eurotiales</taxon>
        <taxon>Aspergillaceae</taxon>
        <taxon>Aspergillus</taxon>
        <taxon>Aspergillus subgen. Cremei</taxon>
    </lineage>
</organism>
<dbReference type="GeneID" id="63749167"/>
<evidence type="ECO:0000313" key="9">
    <source>
        <dbReference type="Proteomes" id="UP000184383"/>
    </source>
</evidence>
<keyword evidence="7" id="KW-0812">Transmembrane</keyword>
<evidence type="ECO:0008006" key="10">
    <source>
        <dbReference type="Google" id="ProtNLM"/>
    </source>
</evidence>
<keyword evidence="5" id="KW-0408">Iron</keyword>
<name>A0A1L9RI27_ASPWE</name>
<evidence type="ECO:0000256" key="2">
    <source>
        <dbReference type="ARBA" id="ARBA00010617"/>
    </source>
</evidence>
<sequence length="458" mass="52164">MLATILLKLGDNLYVLFALALFVLVAVLNRPRKFPVNLPILSPSGESGPSGARKDIQAFVRNGFQVVQQGYDQYSKKGQNFFMRTPDGLVFVAAPRFIEELRQAPDDKLSAMAASNDVLQVQYTLHPELAHTWYEFDTIRTDLTRSLAPTLPDVVDQCHRGYVSLLGQPSDWTSKHMWPICCRIVTQVTNRLLFGEEMANHPAFTELAANYTYTVFGGAHTIRYYPSWTRSFIMWWKTRMGEEKALAKKLLGPLLISRIKRIKEARRTNGESERGQKRPNDAVQWVLELTPPHHLDDIDLLVARMLHLVVSAIHTSSSTFMDTMYDLALHPEVVAPLREEIDRVMAAEGGWTKQGLTKMHKLDSLIKESSRWHPFITGALDRRAIQDLRLSDGSVIPKGCQVTVPHLPMLFDEDLYGPTANEFDPFRFSKRKETPGEENKHLFVQTSSDYMFFGYVHT</sequence>
<dbReference type="PANTHER" id="PTHR46206">
    <property type="entry name" value="CYTOCHROME P450"/>
    <property type="match status" value="1"/>
</dbReference>
<evidence type="ECO:0000256" key="5">
    <source>
        <dbReference type="ARBA" id="ARBA00023004"/>
    </source>
</evidence>
<dbReference type="GO" id="GO:0016705">
    <property type="term" value="F:oxidoreductase activity, acting on paired donors, with incorporation or reduction of molecular oxygen"/>
    <property type="evidence" value="ECO:0007669"/>
    <property type="project" value="InterPro"/>
</dbReference>
<evidence type="ECO:0000256" key="6">
    <source>
        <dbReference type="ARBA" id="ARBA00023033"/>
    </source>
</evidence>
<evidence type="ECO:0000256" key="4">
    <source>
        <dbReference type="ARBA" id="ARBA00023002"/>
    </source>
</evidence>
<proteinExistence type="inferred from homology"/>
<dbReference type="GO" id="GO:0019748">
    <property type="term" value="P:secondary metabolic process"/>
    <property type="evidence" value="ECO:0007669"/>
    <property type="project" value="UniProtKB-ARBA"/>
</dbReference>
<dbReference type="CDD" id="cd11041">
    <property type="entry name" value="CYP503A1-like"/>
    <property type="match status" value="1"/>
</dbReference>
<dbReference type="GO" id="GO:0004497">
    <property type="term" value="F:monooxygenase activity"/>
    <property type="evidence" value="ECO:0007669"/>
    <property type="project" value="UniProtKB-KW"/>
</dbReference>
<dbReference type="EMBL" id="KV878213">
    <property type="protein sequence ID" value="OJJ34582.1"/>
    <property type="molecule type" value="Genomic_DNA"/>
</dbReference>
<comment type="similarity">
    <text evidence="2">Belongs to the cytochrome P450 family.</text>
</comment>
<evidence type="ECO:0000256" key="7">
    <source>
        <dbReference type="SAM" id="Phobius"/>
    </source>
</evidence>
<dbReference type="InterPro" id="IPR001128">
    <property type="entry name" value="Cyt_P450"/>
</dbReference>
<keyword evidence="9" id="KW-1185">Reference proteome</keyword>
<dbReference type="PANTHER" id="PTHR46206:SF6">
    <property type="entry name" value="CYTOCHROME P450 MONOOXYGENASE AN1598-RELATED"/>
    <property type="match status" value="1"/>
</dbReference>
<evidence type="ECO:0000256" key="1">
    <source>
        <dbReference type="ARBA" id="ARBA00001971"/>
    </source>
</evidence>
<keyword evidence="6" id="KW-0503">Monooxygenase</keyword>
<dbReference type="Proteomes" id="UP000184383">
    <property type="component" value="Unassembled WGS sequence"/>
</dbReference>
<protein>
    <recommendedName>
        <fullName evidence="10">Cytochrome P450</fullName>
    </recommendedName>
</protein>
<dbReference type="Gene3D" id="1.10.630.10">
    <property type="entry name" value="Cytochrome P450"/>
    <property type="match status" value="1"/>
</dbReference>
<reference evidence="9" key="1">
    <citation type="journal article" date="2017" name="Genome Biol.">
        <title>Comparative genomics reveals high biological diversity and specific adaptations in the industrially and medically important fungal genus Aspergillus.</title>
        <authorList>
            <person name="de Vries R.P."/>
            <person name="Riley R."/>
            <person name="Wiebenga A."/>
            <person name="Aguilar-Osorio G."/>
            <person name="Amillis S."/>
            <person name="Uchima C.A."/>
            <person name="Anderluh G."/>
            <person name="Asadollahi M."/>
            <person name="Askin M."/>
            <person name="Barry K."/>
            <person name="Battaglia E."/>
            <person name="Bayram O."/>
            <person name="Benocci T."/>
            <person name="Braus-Stromeyer S.A."/>
            <person name="Caldana C."/>
            <person name="Canovas D."/>
            <person name="Cerqueira G.C."/>
            <person name="Chen F."/>
            <person name="Chen W."/>
            <person name="Choi C."/>
            <person name="Clum A."/>
            <person name="Dos Santos R.A."/>
            <person name="Damasio A.R."/>
            <person name="Diallinas G."/>
            <person name="Emri T."/>
            <person name="Fekete E."/>
            <person name="Flipphi M."/>
            <person name="Freyberg S."/>
            <person name="Gallo A."/>
            <person name="Gournas C."/>
            <person name="Habgood R."/>
            <person name="Hainaut M."/>
            <person name="Harispe M.L."/>
            <person name="Henrissat B."/>
            <person name="Hilden K.S."/>
            <person name="Hope R."/>
            <person name="Hossain A."/>
            <person name="Karabika E."/>
            <person name="Karaffa L."/>
            <person name="Karanyi Z."/>
            <person name="Krasevec N."/>
            <person name="Kuo A."/>
            <person name="Kusch H."/>
            <person name="LaButti K."/>
            <person name="Lagendijk E.L."/>
            <person name="Lapidus A."/>
            <person name="Levasseur A."/>
            <person name="Lindquist E."/>
            <person name="Lipzen A."/>
            <person name="Logrieco A.F."/>
            <person name="MacCabe A."/>
            <person name="Maekelae M.R."/>
            <person name="Malavazi I."/>
            <person name="Melin P."/>
            <person name="Meyer V."/>
            <person name="Mielnichuk N."/>
            <person name="Miskei M."/>
            <person name="Molnar A.P."/>
            <person name="Mule G."/>
            <person name="Ngan C.Y."/>
            <person name="Orejas M."/>
            <person name="Orosz E."/>
            <person name="Ouedraogo J.P."/>
            <person name="Overkamp K.M."/>
            <person name="Park H.-S."/>
            <person name="Perrone G."/>
            <person name="Piumi F."/>
            <person name="Punt P.J."/>
            <person name="Ram A.F."/>
            <person name="Ramon A."/>
            <person name="Rauscher S."/>
            <person name="Record E."/>
            <person name="Riano-Pachon D.M."/>
            <person name="Robert V."/>
            <person name="Roehrig J."/>
            <person name="Ruller R."/>
            <person name="Salamov A."/>
            <person name="Salih N.S."/>
            <person name="Samson R.A."/>
            <person name="Sandor E."/>
            <person name="Sanguinetti M."/>
            <person name="Schuetze T."/>
            <person name="Sepcic K."/>
            <person name="Shelest E."/>
            <person name="Sherlock G."/>
            <person name="Sophianopoulou V."/>
            <person name="Squina F.M."/>
            <person name="Sun H."/>
            <person name="Susca A."/>
            <person name="Todd R.B."/>
            <person name="Tsang A."/>
            <person name="Unkles S.E."/>
            <person name="van de Wiele N."/>
            <person name="van Rossen-Uffink D."/>
            <person name="Oliveira J.V."/>
            <person name="Vesth T.C."/>
            <person name="Visser J."/>
            <person name="Yu J.-H."/>
            <person name="Zhou M."/>
            <person name="Andersen M.R."/>
            <person name="Archer D.B."/>
            <person name="Baker S.E."/>
            <person name="Benoit I."/>
            <person name="Brakhage A.A."/>
            <person name="Braus G.H."/>
            <person name="Fischer R."/>
            <person name="Frisvad J.C."/>
            <person name="Goldman G.H."/>
            <person name="Houbraken J."/>
            <person name="Oakley B."/>
            <person name="Pocsi I."/>
            <person name="Scazzocchio C."/>
            <person name="Seiboth B."/>
            <person name="vanKuyk P.A."/>
            <person name="Wortman J."/>
            <person name="Dyer P.S."/>
            <person name="Grigoriev I.V."/>
        </authorList>
    </citation>
    <scope>NUCLEOTIDE SEQUENCE [LARGE SCALE GENOMIC DNA]</scope>
    <source>
        <strain evidence="9">DTO 134E9</strain>
    </source>
</reference>
<keyword evidence="7" id="KW-0472">Membrane</keyword>
<dbReference type="GO" id="GO:0020037">
    <property type="term" value="F:heme binding"/>
    <property type="evidence" value="ECO:0007669"/>
    <property type="project" value="InterPro"/>
</dbReference>
<dbReference type="STRING" id="1073089.A0A1L9RI27"/>
<keyword evidence="3" id="KW-0479">Metal-binding</keyword>
<gene>
    <name evidence="8" type="ORF">ASPWEDRAFT_29710</name>
</gene>
<evidence type="ECO:0000313" key="8">
    <source>
        <dbReference type="EMBL" id="OJJ34582.1"/>
    </source>
</evidence>
<accession>A0A1L9RI27</accession>
<dbReference type="RefSeq" id="XP_040688258.1">
    <property type="nucleotide sequence ID" value="XM_040833319.1"/>
</dbReference>
<dbReference type="VEuPathDB" id="FungiDB:ASPWEDRAFT_29710"/>
<dbReference type="GO" id="GO:0005506">
    <property type="term" value="F:iron ion binding"/>
    <property type="evidence" value="ECO:0007669"/>
    <property type="project" value="InterPro"/>
</dbReference>
<dbReference type="InterPro" id="IPR036396">
    <property type="entry name" value="Cyt_P450_sf"/>
</dbReference>
<dbReference type="Pfam" id="PF00067">
    <property type="entry name" value="p450"/>
    <property type="match status" value="1"/>
</dbReference>
<feature type="transmembrane region" description="Helical" evidence="7">
    <location>
        <begin position="12"/>
        <end position="29"/>
    </location>
</feature>
<evidence type="ECO:0000256" key="3">
    <source>
        <dbReference type="ARBA" id="ARBA00022723"/>
    </source>
</evidence>
<comment type="cofactor">
    <cofactor evidence="1">
        <name>heme</name>
        <dbReference type="ChEBI" id="CHEBI:30413"/>
    </cofactor>
</comment>
<dbReference type="OrthoDB" id="1844152at2759"/>
<dbReference type="SUPFAM" id="SSF48264">
    <property type="entry name" value="Cytochrome P450"/>
    <property type="match status" value="1"/>
</dbReference>